<reference evidence="1" key="1">
    <citation type="submission" date="2022-04" db="EMBL/GenBank/DDBJ databases">
        <title>A functionally conserved STORR gene fusion in Papaver species that diverged 16.8 million years ago.</title>
        <authorList>
            <person name="Catania T."/>
        </authorList>
    </citation>
    <scope>NUCLEOTIDE SEQUENCE</scope>
    <source>
        <strain evidence="1">S-188037</strain>
    </source>
</reference>
<sequence>MVCHISQFLWSVKRYKGWLDAVNRIWMIVGGRGLFIGSVQPMPSHSRWWNSSEILMELKRAVNEVTNL</sequence>
<keyword evidence="2" id="KW-1185">Reference proteome</keyword>
<evidence type="ECO:0000313" key="1">
    <source>
        <dbReference type="EMBL" id="KAI3960363.1"/>
    </source>
</evidence>
<dbReference type="AlphaFoldDB" id="A0AAD4TKC3"/>
<dbReference type="EMBL" id="JAJJMB010000948">
    <property type="protein sequence ID" value="KAI3960363.1"/>
    <property type="molecule type" value="Genomic_DNA"/>
</dbReference>
<gene>
    <name evidence="1" type="ORF">MKW98_017087</name>
</gene>
<name>A0AAD4TKC3_9MAGN</name>
<accession>A0AAD4TKC3</accession>
<proteinExistence type="predicted"/>
<comment type="caution">
    <text evidence="1">The sequence shown here is derived from an EMBL/GenBank/DDBJ whole genome shotgun (WGS) entry which is preliminary data.</text>
</comment>
<protein>
    <submittedName>
        <fullName evidence="1">Uncharacterized protein</fullName>
    </submittedName>
</protein>
<dbReference type="Proteomes" id="UP001202328">
    <property type="component" value="Unassembled WGS sequence"/>
</dbReference>
<evidence type="ECO:0000313" key="2">
    <source>
        <dbReference type="Proteomes" id="UP001202328"/>
    </source>
</evidence>
<organism evidence="1 2">
    <name type="scientific">Papaver atlanticum</name>
    <dbReference type="NCBI Taxonomy" id="357466"/>
    <lineage>
        <taxon>Eukaryota</taxon>
        <taxon>Viridiplantae</taxon>
        <taxon>Streptophyta</taxon>
        <taxon>Embryophyta</taxon>
        <taxon>Tracheophyta</taxon>
        <taxon>Spermatophyta</taxon>
        <taxon>Magnoliopsida</taxon>
        <taxon>Ranunculales</taxon>
        <taxon>Papaveraceae</taxon>
        <taxon>Papaveroideae</taxon>
        <taxon>Papaver</taxon>
    </lineage>
</organism>